<feature type="signal peptide" evidence="1">
    <location>
        <begin position="1"/>
        <end position="30"/>
    </location>
</feature>
<dbReference type="EMBL" id="JAMTCP010000022">
    <property type="protein sequence ID" value="MCP2260048.1"/>
    <property type="molecule type" value="Genomic_DNA"/>
</dbReference>
<feature type="chain" id="PRO_5045484399" evidence="1">
    <location>
        <begin position="31"/>
        <end position="182"/>
    </location>
</feature>
<proteinExistence type="predicted"/>
<evidence type="ECO:0000313" key="3">
    <source>
        <dbReference type="Proteomes" id="UP001205311"/>
    </source>
</evidence>
<keyword evidence="3" id="KW-1185">Reference proteome</keyword>
<gene>
    <name evidence="2" type="ORF">LX15_003759</name>
</gene>
<name>A0ABT1HX00_STRSD</name>
<dbReference type="Proteomes" id="UP001205311">
    <property type="component" value="Unassembled WGS sequence"/>
</dbReference>
<comment type="caution">
    <text evidence="2">The sequence shown here is derived from an EMBL/GenBank/DDBJ whole genome shotgun (WGS) entry which is preliminary data.</text>
</comment>
<evidence type="ECO:0000256" key="1">
    <source>
        <dbReference type="SAM" id="SignalP"/>
    </source>
</evidence>
<sequence length="182" mass="18725">MGLFWRALAVGLAAVAVLPVAVVTATSAVAADGGDDAARGSRLAGSANVTLTASSGPYEGDKIWLEFDARAQGSSGVATGWFRGKHRKPDGTVIGELEGYINCLTVSGTGNRTATATGAITKGTAAGGSSPIGMGASFTVEDRWAGDRLGWTWVPQGELLPPCQRRAVEMLPLDSGNYSVRR</sequence>
<accession>A0ABT1HX00</accession>
<dbReference type="RefSeq" id="WP_253670923.1">
    <property type="nucleotide sequence ID" value="NZ_JAMTCP010000022.1"/>
</dbReference>
<protein>
    <submittedName>
        <fullName evidence="2">Uncharacterized protein</fullName>
    </submittedName>
</protein>
<keyword evidence="1" id="KW-0732">Signal</keyword>
<organism evidence="2 3">
    <name type="scientific">Streptoalloteichus tenebrarius (strain ATCC 17920 / DSM 40477 / JCM 4838 / CBS 697.72 / NBRC 16177 / NCIMB 11028 / NRRL B-12390 / A12253. 1 / ISP 5477)</name>
    <name type="common">Streptomyces tenebrarius</name>
    <dbReference type="NCBI Taxonomy" id="1933"/>
    <lineage>
        <taxon>Bacteria</taxon>
        <taxon>Bacillati</taxon>
        <taxon>Actinomycetota</taxon>
        <taxon>Actinomycetes</taxon>
        <taxon>Pseudonocardiales</taxon>
        <taxon>Pseudonocardiaceae</taxon>
        <taxon>Streptoalloteichus</taxon>
    </lineage>
</organism>
<reference evidence="2 3" key="1">
    <citation type="submission" date="2022-06" db="EMBL/GenBank/DDBJ databases">
        <title>Genomic Encyclopedia of Archaeal and Bacterial Type Strains, Phase II (KMG-II): from individual species to whole genera.</title>
        <authorList>
            <person name="Goeker M."/>
        </authorList>
    </citation>
    <scope>NUCLEOTIDE SEQUENCE [LARGE SCALE GENOMIC DNA]</scope>
    <source>
        <strain evidence="2 3">DSM 40477</strain>
    </source>
</reference>
<evidence type="ECO:0000313" key="2">
    <source>
        <dbReference type="EMBL" id="MCP2260048.1"/>
    </source>
</evidence>